<protein>
    <submittedName>
        <fullName evidence="2">GcrA cell cycle regulator</fullName>
    </submittedName>
</protein>
<organism evidence="2 3">
    <name type="scientific">Kaistia soli DSM 19436</name>
    <dbReference type="NCBI Taxonomy" id="1122133"/>
    <lineage>
        <taxon>Bacteria</taxon>
        <taxon>Pseudomonadati</taxon>
        <taxon>Pseudomonadota</taxon>
        <taxon>Alphaproteobacteria</taxon>
        <taxon>Hyphomicrobiales</taxon>
        <taxon>Kaistiaceae</taxon>
        <taxon>Kaistia</taxon>
    </lineage>
</organism>
<accession>A0A1M4Y7W1</accession>
<feature type="region of interest" description="Disordered" evidence="1">
    <location>
        <begin position="46"/>
        <end position="98"/>
    </location>
</feature>
<dbReference type="OrthoDB" id="9798071at2"/>
<evidence type="ECO:0000313" key="3">
    <source>
        <dbReference type="Proteomes" id="UP000184485"/>
    </source>
</evidence>
<feature type="compositionally biased region" description="Basic residues" evidence="1">
    <location>
        <begin position="85"/>
        <end position="96"/>
    </location>
</feature>
<name>A0A1M4Y7W1_9HYPH</name>
<dbReference type="EMBL" id="FQUP01000001">
    <property type="protein sequence ID" value="SHF01663.1"/>
    <property type="molecule type" value="Genomic_DNA"/>
</dbReference>
<sequence length="218" mass="23005">MAWTPETERDLRRLWARGDTATMIGIALHCSRNAVLGKVHRLKLEARAPDGGPGGKPRTEPKAVKAGQPAAVRALVDPAGDKGRAGRRHGPPKGRKPANNFGFFGKPAAAPLPPRLDLVEAEPTRSGAIPIDDAIGGQCHWPLWGSVPVADLPPSERLVCAAPARVICEGEGGKILDIYCEAHRSRASAPGKPVRLGPPPLPRDMADGGHTSTRRGAL</sequence>
<dbReference type="RefSeq" id="WP_073051985.1">
    <property type="nucleotide sequence ID" value="NZ_FQUP01000001.1"/>
</dbReference>
<dbReference type="InterPro" id="IPR011681">
    <property type="entry name" value="GcrA"/>
</dbReference>
<reference evidence="2 3" key="1">
    <citation type="submission" date="2016-11" db="EMBL/GenBank/DDBJ databases">
        <authorList>
            <person name="Jaros S."/>
            <person name="Januszkiewicz K."/>
            <person name="Wedrychowicz H."/>
        </authorList>
    </citation>
    <scope>NUCLEOTIDE SEQUENCE [LARGE SCALE GENOMIC DNA]</scope>
    <source>
        <strain evidence="2 3">DSM 19436</strain>
    </source>
</reference>
<dbReference type="Proteomes" id="UP000184485">
    <property type="component" value="Unassembled WGS sequence"/>
</dbReference>
<evidence type="ECO:0000313" key="2">
    <source>
        <dbReference type="EMBL" id="SHF01663.1"/>
    </source>
</evidence>
<evidence type="ECO:0000256" key="1">
    <source>
        <dbReference type="SAM" id="MobiDB-lite"/>
    </source>
</evidence>
<keyword evidence="3" id="KW-1185">Reference proteome</keyword>
<gene>
    <name evidence="2" type="ORF">SAMN02745157_1446</name>
</gene>
<dbReference type="Pfam" id="PF07750">
    <property type="entry name" value="GcrA"/>
    <property type="match status" value="1"/>
</dbReference>
<dbReference type="AlphaFoldDB" id="A0A1M4Y7W1"/>
<dbReference type="STRING" id="1122133.SAMN02745157_1446"/>
<feature type="region of interest" description="Disordered" evidence="1">
    <location>
        <begin position="188"/>
        <end position="218"/>
    </location>
</feature>
<proteinExistence type="predicted"/>